<accession>A0A5R8PIJ8</accession>
<protein>
    <submittedName>
        <fullName evidence="1">Uncharacterized protein</fullName>
    </submittedName>
</protein>
<gene>
    <name evidence="1" type="ORF">FEK35_06050</name>
</gene>
<evidence type="ECO:0000313" key="1">
    <source>
        <dbReference type="EMBL" id="TLG15702.1"/>
    </source>
</evidence>
<dbReference type="AlphaFoldDB" id="A0A5R8PIJ8"/>
<sequence length="64" mass="7499">MSDPLRRTPTATRLSFLMARARRAGYQLIAEPKQPDRWTLVDLDDGERLFECASLTEIEQYLRE</sequence>
<dbReference type="RefSeq" id="WP_138455349.1">
    <property type="nucleotide sequence ID" value="NZ_VBUU01000003.1"/>
</dbReference>
<dbReference type="OrthoDB" id="4559776at2"/>
<name>A0A5R8PIJ8_9NOCA</name>
<proteinExistence type="predicted"/>
<dbReference type="Proteomes" id="UP000308349">
    <property type="component" value="Unassembled WGS sequence"/>
</dbReference>
<reference evidence="1 2" key="1">
    <citation type="submission" date="2019-05" db="EMBL/GenBank/DDBJ databases">
        <title>Genomes sequences of two Nocardia cyriacigeorgica environmental isolates, type strains Nocardia asteroides ATCC 19247 and Nocardia cyriacigeorgica DSM 44484.</title>
        <authorList>
            <person name="Vautrin F."/>
            <person name="Bergeron E."/>
            <person name="Dubost A."/>
            <person name="Abrouk D."/>
            <person name="Rodriguez Nava V."/>
            <person name="Pujic P."/>
        </authorList>
    </citation>
    <scope>NUCLEOTIDE SEQUENCE [LARGE SCALE GENOMIC DNA]</scope>
    <source>
        <strain evidence="1 2">EML 1456</strain>
    </source>
</reference>
<comment type="caution">
    <text evidence="1">The sequence shown here is derived from an EMBL/GenBank/DDBJ whole genome shotgun (WGS) entry which is preliminary data.</text>
</comment>
<dbReference type="EMBL" id="VBUU01000003">
    <property type="protein sequence ID" value="TLG15702.1"/>
    <property type="molecule type" value="Genomic_DNA"/>
</dbReference>
<evidence type="ECO:0000313" key="2">
    <source>
        <dbReference type="Proteomes" id="UP000308349"/>
    </source>
</evidence>
<organism evidence="1 2">
    <name type="scientific">Nocardia cyriacigeorgica</name>
    <dbReference type="NCBI Taxonomy" id="135487"/>
    <lineage>
        <taxon>Bacteria</taxon>
        <taxon>Bacillati</taxon>
        <taxon>Actinomycetota</taxon>
        <taxon>Actinomycetes</taxon>
        <taxon>Mycobacteriales</taxon>
        <taxon>Nocardiaceae</taxon>
        <taxon>Nocardia</taxon>
    </lineage>
</organism>